<dbReference type="OrthoDB" id="5876800at2759"/>
<dbReference type="GO" id="GO:0051213">
    <property type="term" value="F:dioxygenase activity"/>
    <property type="evidence" value="ECO:0007669"/>
    <property type="project" value="UniProtKB-KW"/>
</dbReference>
<reference evidence="15" key="1">
    <citation type="journal article" date="2008" name="Nat. Genet.">
        <title>The Pristionchus pacificus genome provides a unique perspective on nematode lifestyle and parasitism.</title>
        <authorList>
            <person name="Dieterich C."/>
            <person name="Clifton S.W."/>
            <person name="Schuster L.N."/>
            <person name="Chinwalla A."/>
            <person name="Delehaunty K."/>
            <person name="Dinkelacker I."/>
            <person name="Fulton L."/>
            <person name="Fulton R."/>
            <person name="Godfrey J."/>
            <person name="Minx P."/>
            <person name="Mitreva M."/>
            <person name="Roeseler W."/>
            <person name="Tian H."/>
            <person name="Witte H."/>
            <person name="Yang S.P."/>
            <person name="Wilson R.K."/>
            <person name="Sommer R.J."/>
        </authorList>
    </citation>
    <scope>NUCLEOTIDE SEQUENCE [LARGE SCALE GENOMIC DNA]</scope>
    <source>
        <strain evidence="15">PS312</strain>
    </source>
</reference>
<evidence type="ECO:0000256" key="13">
    <source>
        <dbReference type="SAM" id="MobiDB-lite"/>
    </source>
</evidence>
<dbReference type="GO" id="GO:0005634">
    <property type="term" value="C:nucleus"/>
    <property type="evidence" value="ECO:0007669"/>
    <property type="project" value="UniProtKB-SubCell"/>
</dbReference>
<evidence type="ECO:0000256" key="5">
    <source>
        <dbReference type="ARBA" id="ARBA00022853"/>
    </source>
</evidence>
<evidence type="ECO:0000256" key="10">
    <source>
        <dbReference type="ARBA" id="ARBA00023163"/>
    </source>
</evidence>
<dbReference type="InterPro" id="IPR011011">
    <property type="entry name" value="Znf_FYVE_PHD"/>
</dbReference>
<dbReference type="Proteomes" id="UP000005239">
    <property type="component" value="Unassembled WGS sequence"/>
</dbReference>
<evidence type="ECO:0000256" key="11">
    <source>
        <dbReference type="ARBA" id="ARBA00023242"/>
    </source>
</evidence>
<keyword evidence="12" id="KW-0175">Coiled coil</keyword>
<gene>
    <name evidence="14" type="primary">WBGene00090738</name>
</gene>
<keyword evidence="15" id="KW-1185">Reference proteome</keyword>
<keyword evidence="7" id="KW-0560">Oxidoreductase</keyword>
<evidence type="ECO:0000313" key="14">
    <source>
        <dbReference type="EnsemblMetazoa" id="PPA01184.1"/>
    </source>
</evidence>
<evidence type="ECO:0000256" key="9">
    <source>
        <dbReference type="ARBA" id="ARBA00023015"/>
    </source>
</evidence>
<keyword evidence="5" id="KW-0156">Chromatin regulator</keyword>
<evidence type="ECO:0000256" key="1">
    <source>
        <dbReference type="ARBA" id="ARBA00004123"/>
    </source>
</evidence>
<evidence type="ECO:0000256" key="7">
    <source>
        <dbReference type="ARBA" id="ARBA00023002"/>
    </source>
</evidence>
<keyword evidence="3" id="KW-0863">Zinc-finger</keyword>
<keyword evidence="2" id="KW-0479">Metal-binding</keyword>
<dbReference type="GO" id="GO:0006357">
    <property type="term" value="P:regulation of transcription by RNA polymerase II"/>
    <property type="evidence" value="ECO:0000318"/>
    <property type="project" value="GO_Central"/>
</dbReference>
<dbReference type="SMART" id="SM00558">
    <property type="entry name" value="JmjC"/>
    <property type="match status" value="1"/>
</dbReference>
<dbReference type="SUPFAM" id="SSF57903">
    <property type="entry name" value="FYVE/PHD zinc finger"/>
    <property type="match status" value="1"/>
</dbReference>
<dbReference type="InterPro" id="IPR050690">
    <property type="entry name" value="JHDM1_Histone_Demethylase"/>
</dbReference>
<keyword evidence="6" id="KW-0223">Dioxygenase</keyword>
<name>A0A2A6BU64_PRIPA</name>
<dbReference type="PANTHER" id="PTHR23123">
    <property type="entry name" value="PHD/F-BOX CONTAINING PROTEIN"/>
    <property type="match status" value="1"/>
</dbReference>
<keyword evidence="11" id="KW-0539">Nucleus</keyword>
<comment type="subcellular location">
    <subcellularLocation>
        <location evidence="1">Nucleus</location>
    </subcellularLocation>
</comment>
<proteinExistence type="predicted"/>
<dbReference type="PROSITE" id="PS01359">
    <property type="entry name" value="ZF_PHD_1"/>
    <property type="match status" value="1"/>
</dbReference>
<keyword evidence="9" id="KW-0805">Transcription regulation</keyword>
<dbReference type="InterPro" id="IPR019786">
    <property type="entry name" value="Zinc_finger_PHD-type_CS"/>
</dbReference>
<feature type="coiled-coil region" evidence="12">
    <location>
        <begin position="474"/>
        <end position="530"/>
    </location>
</feature>
<evidence type="ECO:0000313" key="15">
    <source>
        <dbReference type="Proteomes" id="UP000005239"/>
    </source>
</evidence>
<evidence type="ECO:0000256" key="8">
    <source>
        <dbReference type="ARBA" id="ARBA00023004"/>
    </source>
</evidence>
<dbReference type="GO" id="GO:0003712">
    <property type="term" value="F:transcription coregulator activity"/>
    <property type="evidence" value="ECO:0000318"/>
    <property type="project" value="GO_Central"/>
</dbReference>
<dbReference type="Pfam" id="PF17811">
    <property type="entry name" value="JHD"/>
    <property type="match status" value="1"/>
</dbReference>
<dbReference type="CDD" id="cd15517">
    <property type="entry name" value="PHD_TCF19_like"/>
    <property type="match status" value="1"/>
</dbReference>
<dbReference type="SUPFAM" id="SSF51197">
    <property type="entry name" value="Clavaminate synthase-like"/>
    <property type="match status" value="1"/>
</dbReference>
<dbReference type="EnsemblMetazoa" id="PPA01184.1">
    <property type="protein sequence ID" value="PPA01184.1"/>
    <property type="gene ID" value="WBGene00090738"/>
</dbReference>
<evidence type="ECO:0000256" key="2">
    <source>
        <dbReference type="ARBA" id="ARBA00022723"/>
    </source>
</evidence>
<dbReference type="InterPro" id="IPR003347">
    <property type="entry name" value="JmjC_dom"/>
</dbReference>
<sequence>MYSAMTPSTRKRRASKPSSSATRDKKKKMDIPVPSDPKSTDKKSDKMKCRVCHGHHPQRNQFAYRRIEFDRTELAWLDWINCVACKCDFHLGCVGKQPFEKMLIASFVCQACEKNGKRTTNKTPEELGEISNGKQIGSQQWINTTLQTKKFEDVAVHRDQERYGLIEMKDGEEFSAHFDPKKDWRAIYLIKSKEGLGLQVPTAPFGMDELIKLMKGVRILLKMAAKDWRINDNNTIAVDPTQWLENVIDVTAQITTRMSLDRFGELFNNTYARERIYNILSLEYSRTGLADVVIPPEIYRTVSLADRFWPLGGDSPERCDPKHEASRPAVERFVLIGMGGSFTDFHIDFGGSSVWYHVYQGQKVFYAAPPTPKNLQLFEVVIDQGSTLLIPSGYVHAVYTPVDSIVFGGNFLTLQGLQMQIEIQKMDTRRELGDLFGYPSFDTVMFYTALTLSKLLNEFCEQRASGLDVNPDYLEGAETLVEYLKEEKEVASNKKKPSKFARGMTKKDIAERLEQAVVRAKEEFTKSNGQSTKGMSEMMMIETFEKDEDVEQVSKKMKEGETCLLPKE</sequence>
<keyword evidence="4" id="KW-0862">Zinc</keyword>
<evidence type="ECO:0000256" key="6">
    <source>
        <dbReference type="ARBA" id="ARBA00022964"/>
    </source>
</evidence>
<dbReference type="Gene3D" id="3.30.40.10">
    <property type="entry name" value="Zinc/RING finger domain, C3HC4 (zinc finger)"/>
    <property type="match status" value="1"/>
</dbReference>
<feature type="region of interest" description="Disordered" evidence="13">
    <location>
        <begin position="1"/>
        <end position="46"/>
    </location>
</feature>
<dbReference type="Gene3D" id="1.20.58.1360">
    <property type="match status" value="2"/>
</dbReference>
<organism evidence="14 15">
    <name type="scientific">Pristionchus pacificus</name>
    <name type="common">Parasitic nematode worm</name>
    <dbReference type="NCBI Taxonomy" id="54126"/>
    <lineage>
        <taxon>Eukaryota</taxon>
        <taxon>Metazoa</taxon>
        <taxon>Ecdysozoa</taxon>
        <taxon>Nematoda</taxon>
        <taxon>Chromadorea</taxon>
        <taxon>Rhabditida</taxon>
        <taxon>Rhabditina</taxon>
        <taxon>Diplogasteromorpha</taxon>
        <taxon>Diplogasteroidea</taxon>
        <taxon>Neodiplogasteridae</taxon>
        <taxon>Pristionchus</taxon>
    </lineage>
</organism>
<keyword evidence="8" id="KW-0408">Iron</keyword>
<dbReference type="InterPro" id="IPR013083">
    <property type="entry name" value="Znf_RING/FYVE/PHD"/>
</dbReference>
<dbReference type="InterPro" id="IPR041070">
    <property type="entry name" value="JHD"/>
</dbReference>
<dbReference type="GO" id="GO:0008270">
    <property type="term" value="F:zinc ion binding"/>
    <property type="evidence" value="ECO:0007669"/>
    <property type="project" value="UniProtKB-KW"/>
</dbReference>
<evidence type="ECO:0000256" key="3">
    <source>
        <dbReference type="ARBA" id="ARBA00022771"/>
    </source>
</evidence>
<dbReference type="PROSITE" id="PS51184">
    <property type="entry name" value="JMJC"/>
    <property type="match status" value="1"/>
</dbReference>
<keyword evidence="10" id="KW-0804">Transcription</keyword>
<dbReference type="GO" id="GO:0006338">
    <property type="term" value="P:chromatin remodeling"/>
    <property type="evidence" value="ECO:0000318"/>
    <property type="project" value="GO_Central"/>
</dbReference>
<reference evidence="14" key="2">
    <citation type="submission" date="2022-06" db="UniProtKB">
        <authorList>
            <consortium name="EnsemblMetazoa"/>
        </authorList>
    </citation>
    <scope>IDENTIFICATION</scope>
    <source>
        <strain evidence="14">PS312</strain>
    </source>
</reference>
<protein>
    <submittedName>
        <fullName evidence="14">JmjC domain-containing protein</fullName>
    </submittedName>
</protein>
<dbReference type="Gene3D" id="2.60.120.650">
    <property type="entry name" value="Cupin"/>
    <property type="match status" value="2"/>
</dbReference>
<evidence type="ECO:0000256" key="12">
    <source>
        <dbReference type="SAM" id="Coils"/>
    </source>
</evidence>
<accession>A0A2A6BU64</accession>
<dbReference type="GO" id="GO:0032452">
    <property type="term" value="F:histone demethylase activity"/>
    <property type="evidence" value="ECO:0000318"/>
    <property type="project" value="GO_Central"/>
</dbReference>
<dbReference type="AlphaFoldDB" id="A0A2A6BU64"/>
<accession>A0A8R1YAZ4</accession>
<evidence type="ECO:0000256" key="4">
    <source>
        <dbReference type="ARBA" id="ARBA00022833"/>
    </source>
</evidence>